<dbReference type="OrthoDB" id="5376138at2759"/>
<dbReference type="PANTHER" id="PTHR23502:SF3">
    <property type="entry name" value="MAJOR FACILITATOR SUPERFAMILY (MFS) PROFILE DOMAIN-CONTAINING PROTEIN-RELATED"/>
    <property type="match status" value="1"/>
</dbReference>
<dbReference type="InterPro" id="IPR011701">
    <property type="entry name" value="MFS"/>
</dbReference>
<evidence type="ECO:0000313" key="7">
    <source>
        <dbReference type="Proteomes" id="UP000799444"/>
    </source>
</evidence>
<accession>A0A9P4UYA8</accession>
<feature type="transmembrane region" description="Helical" evidence="5">
    <location>
        <begin position="256"/>
        <end position="280"/>
    </location>
</feature>
<dbReference type="GO" id="GO:0022857">
    <property type="term" value="F:transmembrane transporter activity"/>
    <property type="evidence" value="ECO:0007669"/>
    <property type="project" value="InterPro"/>
</dbReference>
<feature type="transmembrane region" description="Helical" evidence="5">
    <location>
        <begin position="103"/>
        <end position="124"/>
    </location>
</feature>
<dbReference type="PANTHER" id="PTHR23502">
    <property type="entry name" value="MAJOR FACILITATOR SUPERFAMILY"/>
    <property type="match status" value="1"/>
</dbReference>
<feature type="transmembrane region" description="Helical" evidence="5">
    <location>
        <begin position="367"/>
        <end position="389"/>
    </location>
</feature>
<sequence length="418" mass="47092">MPINPPQAPTARRVLSETTDYEKTAYIWSPRKKWILLTIVAICQTSMNFNAAIYSNAIEGINEQFGVTNARMGMVAFLVAYAFGCELWAPWSEELGRKPIMQVSLFFVNISILICGVANSFSMIIGGRVLGGLASAGGSVTLGMVADMFHPDDQQYAVLWASLWSCLGAVLGGICGGPVQEYLPWRWNFWLQLSFSCSTQLLHFVFARESRSTVILDKVAKKLRKQGEDVLGPNEVRPSKERWNAKEILKTMWRPYHMLICEPIVTWLSLLSGFADALIFSFFESYGYVFGQWNYTPTQISFALIPLAGGYWLAYFTFFPWVHRDNKRRRRGQHLSPETRLWWLLFLIVLLPLGLLGSAFVVSGPPLHPSGVIVFSVLIGMANFSIYYATIDYMVEAYGEYSASATVCTKGSYFDEPR</sequence>
<protein>
    <submittedName>
        <fullName evidence="6">MFS general substrate transporter</fullName>
    </submittedName>
</protein>
<dbReference type="EMBL" id="ML996258">
    <property type="protein sequence ID" value="KAF2729030.1"/>
    <property type="molecule type" value="Genomic_DNA"/>
</dbReference>
<dbReference type="SUPFAM" id="SSF103473">
    <property type="entry name" value="MFS general substrate transporter"/>
    <property type="match status" value="1"/>
</dbReference>
<gene>
    <name evidence="6" type="ORF">EJ04DRAFT_589928</name>
</gene>
<dbReference type="Proteomes" id="UP000799444">
    <property type="component" value="Unassembled WGS sequence"/>
</dbReference>
<dbReference type="InterPro" id="IPR036259">
    <property type="entry name" value="MFS_trans_sf"/>
</dbReference>
<reference evidence="6" key="1">
    <citation type="journal article" date="2020" name="Stud. Mycol.">
        <title>101 Dothideomycetes genomes: a test case for predicting lifestyles and emergence of pathogens.</title>
        <authorList>
            <person name="Haridas S."/>
            <person name="Albert R."/>
            <person name="Binder M."/>
            <person name="Bloem J."/>
            <person name="Labutti K."/>
            <person name="Salamov A."/>
            <person name="Andreopoulos B."/>
            <person name="Baker S."/>
            <person name="Barry K."/>
            <person name="Bills G."/>
            <person name="Bluhm B."/>
            <person name="Cannon C."/>
            <person name="Castanera R."/>
            <person name="Culley D."/>
            <person name="Daum C."/>
            <person name="Ezra D."/>
            <person name="Gonzalez J."/>
            <person name="Henrissat B."/>
            <person name="Kuo A."/>
            <person name="Liang C."/>
            <person name="Lipzen A."/>
            <person name="Lutzoni F."/>
            <person name="Magnuson J."/>
            <person name="Mondo S."/>
            <person name="Nolan M."/>
            <person name="Ohm R."/>
            <person name="Pangilinan J."/>
            <person name="Park H.-J."/>
            <person name="Ramirez L."/>
            <person name="Alfaro M."/>
            <person name="Sun H."/>
            <person name="Tritt A."/>
            <person name="Yoshinaga Y."/>
            <person name="Zwiers L.-H."/>
            <person name="Turgeon B."/>
            <person name="Goodwin S."/>
            <person name="Spatafora J."/>
            <person name="Crous P."/>
            <person name="Grigoriev I."/>
        </authorList>
    </citation>
    <scope>NUCLEOTIDE SEQUENCE</scope>
    <source>
        <strain evidence="6">CBS 125425</strain>
    </source>
</reference>
<evidence type="ECO:0000256" key="4">
    <source>
        <dbReference type="ARBA" id="ARBA00023136"/>
    </source>
</evidence>
<keyword evidence="4 5" id="KW-0472">Membrane</keyword>
<feature type="transmembrane region" description="Helical" evidence="5">
    <location>
        <begin position="300"/>
        <end position="321"/>
    </location>
</feature>
<dbReference type="Pfam" id="PF07690">
    <property type="entry name" value="MFS_1"/>
    <property type="match status" value="1"/>
</dbReference>
<keyword evidence="2 5" id="KW-0812">Transmembrane</keyword>
<feature type="transmembrane region" description="Helical" evidence="5">
    <location>
        <begin position="34"/>
        <end position="54"/>
    </location>
</feature>
<comment type="caution">
    <text evidence="6">The sequence shown here is derived from an EMBL/GenBank/DDBJ whole genome shotgun (WGS) entry which is preliminary data.</text>
</comment>
<organism evidence="6 7">
    <name type="scientific">Polyplosphaeria fusca</name>
    <dbReference type="NCBI Taxonomy" id="682080"/>
    <lineage>
        <taxon>Eukaryota</taxon>
        <taxon>Fungi</taxon>
        <taxon>Dikarya</taxon>
        <taxon>Ascomycota</taxon>
        <taxon>Pezizomycotina</taxon>
        <taxon>Dothideomycetes</taxon>
        <taxon>Pleosporomycetidae</taxon>
        <taxon>Pleosporales</taxon>
        <taxon>Tetraplosphaeriaceae</taxon>
        <taxon>Polyplosphaeria</taxon>
    </lineage>
</organism>
<dbReference type="Gene3D" id="1.20.1250.20">
    <property type="entry name" value="MFS general substrate transporter like domains"/>
    <property type="match status" value="1"/>
</dbReference>
<keyword evidence="7" id="KW-1185">Reference proteome</keyword>
<feature type="transmembrane region" description="Helical" evidence="5">
    <location>
        <begin position="74"/>
        <end position="91"/>
    </location>
</feature>
<evidence type="ECO:0000256" key="2">
    <source>
        <dbReference type="ARBA" id="ARBA00022692"/>
    </source>
</evidence>
<dbReference type="AlphaFoldDB" id="A0A9P4UYA8"/>
<evidence type="ECO:0000256" key="5">
    <source>
        <dbReference type="SAM" id="Phobius"/>
    </source>
</evidence>
<keyword evidence="3 5" id="KW-1133">Transmembrane helix</keyword>
<comment type="subcellular location">
    <subcellularLocation>
        <location evidence="1">Membrane</location>
        <topology evidence="1">Multi-pass membrane protein</topology>
    </subcellularLocation>
</comment>
<feature type="transmembrane region" description="Helical" evidence="5">
    <location>
        <begin position="341"/>
        <end position="361"/>
    </location>
</feature>
<dbReference type="GO" id="GO:0005886">
    <property type="term" value="C:plasma membrane"/>
    <property type="evidence" value="ECO:0007669"/>
    <property type="project" value="TreeGrafter"/>
</dbReference>
<name>A0A9P4UYA8_9PLEO</name>
<evidence type="ECO:0000313" key="6">
    <source>
        <dbReference type="EMBL" id="KAF2729030.1"/>
    </source>
</evidence>
<feature type="transmembrane region" description="Helical" evidence="5">
    <location>
        <begin position="156"/>
        <end position="179"/>
    </location>
</feature>
<evidence type="ECO:0000256" key="1">
    <source>
        <dbReference type="ARBA" id="ARBA00004141"/>
    </source>
</evidence>
<proteinExistence type="predicted"/>
<evidence type="ECO:0000256" key="3">
    <source>
        <dbReference type="ARBA" id="ARBA00022989"/>
    </source>
</evidence>